<dbReference type="WBParaSite" id="jg2625">
    <property type="protein sequence ID" value="jg2625"/>
    <property type="gene ID" value="jg2625"/>
</dbReference>
<keyword evidence="1" id="KW-0812">Transmembrane</keyword>
<protein>
    <submittedName>
        <fullName evidence="3">Uncharacterized protein</fullName>
    </submittedName>
</protein>
<organism evidence="2 3">
    <name type="scientific">Ditylenchus dipsaci</name>
    <dbReference type="NCBI Taxonomy" id="166011"/>
    <lineage>
        <taxon>Eukaryota</taxon>
        <taxon>Metazoa</taxon>
        <taxon>Ecdysozoa</taxon>
        <taxon>Nematoda</taxon>
        <taxon>Chromadorea</taxon>
        <taxon>Rhabditida</taxon>
        <taxon>Tylenchina</taxon>
        <taxon>Tylenchomorpha</taxon>
        <taxon>Sphaerularioidea</taxon>
        <taxon>Anguinidae</taxon>
        <taxon>Anguininae</taxon>
        <taxon>Ditylenchus</taxon>
    </lineage>
</organism>
<accession>A0A915E4Z7</accession>
<evidence type="ECO:0000313" key="2">
    <source>
        <dbReference type="Proteomes" id="UP000887574"/>
    </source>
</evidence>
<proteinExistence type="predicted"/>
<feature type="transmembrane region" description="Helical" evidence="1">
    <location>
        <begin position="25"/>
        <end position="44"/>
    </location>
</feature>
<keyword evidence="1" id="KW-0472">Membrane</keyword>
<dbReference type="Proteomes" id="UP000887574">
    <property type="component" value="Unplaced"/>
</dbReference>
<keyword evidence="1" id="KW-1133">Transmembrane helix</keyword>
<evidence type="ECO:0000256" key="1">
    <source>
        <dbReference type="SAM" id="Phobius"/>
    </source>
</evidence>
<keyword evidence="2" id="KW-1185">Reference proteome</keyword>
<name>A0A915E4Z7_9BILA</name>
<evidence type="ECO:0000313" key="3">
    <source>
        <dbReference type="WBParaSite" id="jg2625"/>
    </source>
</evidence>
<dbReference type="AlphaFoldDB" id="A0A915E4Z7"/>
<reference evidence="3" key="1">
    <citation type="submission" date="2022-11" db="UniProtKB">
        <authorList>
            <consortium name="WormBaseParasite"/>
        </authorList>
    </citation>
    <scope>IDENTIFICATION</scope>
</reference>
<sequence>MPTEYVNAAIKLFPSTVHSREEACLLVTLLAIAFAAFALIAVTVRLSIYRLMGQVNANQQDNKWQNVKHYNTAQ</sequence>